<organism evidence="1 2">
    <name type="scientific">Cocos nucifera</name>
    <name type="common">Coconut palm</name>
    <dbReference type="NCBI Taxonomy" id="13894"/>
    <lineage>
        <taxon>Eukaryota</taxon>
        <taxon>Viridiplantae</taxon>
        <taxon>Streptophyta</taxon>
        <taxon>Embryophyta</taxon>
        <taxon>Tracheophyta</taxon>
        <taxon>Spermatophyta</taxon>
        <taxon>Magnoliopsida</taxon>
        <taxon>Liliopsida</taxon>
        <taxon>Arecaceae</taxon>
        <taxon>Arecoideae</taxon>
        <taxon>Cocoseae</taxon>
        <taxon>Attaleinae</taxon>
        <taxon>Cocos</taxon>
    </lineage>
</organism>
<accession>A0A8K0N8A2</accession>
<protein>
    <submittedName>
        <fullName evidence="1">Putative elongation factor G-2, chloroplastic</fullName>
    </submittedName>
</protein>
<comment type="caution">
    <text evidence="1">The sequence shown here is derived from an EMBL/GenBank/DDBJ whole genome shotgun (WGS) entry which is preliminary data.</text>
</comment>
<sequence length="86" mass="9218">MAGETVRTTASATSCFHGSRRPVPLASHRFLGPKYFFDSGLRRAASSHLFGGLRLRPNSTIPMSEERKRNPSVVAMAADAAGAKSN</sequence>
<keyword evidence="1" id="KW-0648">Protein biosynthesis</keyword>
<dbReference type="GO" id="GO:0003746">
    <property type="term" value="F:translation elongation factor activity"/>
    <property type="evidence" value="ECO:0007669"/>
    <property type="project" value="UniProtKB-KW"/>
</dbReference>
<dbReference type="Proteomes" id="UP000797356">
    <property type="component" value="Chromosome 10"/>
</dbReference>
<evidence type="ECO:0000313" key="2">
    <source>
        <dbReference type="Proteomes" id="UP000797356"/>
    </source>
</evidence>
<keyword evidence="2" id="KW-1185">Reference proteome</keyword>
<proteinExistence type="predicted"/>
<name>A0A8K0N8A2_COCNU</name>
<reference evidence="1" key="1">
    <citation type="journal article" date="2017" name="Gigascience">
        <title>The genome draft of coconut (Cocos nucifera).</title>
        <authorList>
            <person name="Xiao Y."/>
            <person name="Xu P."/>
            <person name="Fan H."/>
            <person name="Baudouin L."/>
            <person name="Xia W."/>
            <person name="Bocs S."/>
            <person name="Xu J."/>
            <person name="Li Q."/>
            <person name="Guo A."/>
            <person name="Zhou L."/>
            <person name="Li J."/>
            <person name="Wu Y."/>
            <person name="Ma Z."/>
            <person name="Armero A."/>
            <person name="Issali A.E."/>
            <person name="Liu N."/>
            <person name="Peng M."/>
            <person name="Yang Y."/>
        </authorList>
    </citation>
    <scope>NUCLEOTIDE SEQUENCE</scope>
    <source>
        <tissue evidence="1">Spear leaf of Hainan Tall coconut</tissue>
    </source>
</reference>
<dbReference type="EMBL" id="CM017881">
    <property type="protein sequence ID" value="KAG1362216.1"/>
    <property type="molecule type" value="Genomic_DNA"/>
</dbReference>
<gene>
    <name evidence="1" type="ORF">COCNU_10G004350</name>
</gene>
<reference evidence="1" key="2">
    <citation type="submission" date="2019-07" db="EMBL/GenBank/DDBJ databases">
        <authorList>
            <person name="Yang Y."/>
            <person name="Bocs S."/>
            <person name="Baudouin L."/>
        </authorList>
    </citation>
    <scope>NUCLEOTIDE SEQUENCE</scope>
    <source>
        <tissue evidence="1">Spear leaf of Hainan Tall coconut</tissue>
    </source>
</reference>
<dbReference type="AlphaFoldDB" id="A0A8K0N8A2"/>
<keyword evidence="1" id="KW-0251">Elongation factor</keyword>
<evidence type="ECO:0000313" key="1">
    <source>
        <dbReference type="EMBL" id="KAG1362216.1"/>
    </source>
</evidence>